<accession>A0A9X8R9L3</accession>
<keyword evidence="1" id="KW-0472">Membrane</keyword>
<evidence type="ECO:0000313" key="3">
    <source>
        <dbReference type="Proteomes" id="UP000185829"/>
    </source>
</evidence>
<organism evidence="2 3">
    <name type="scientific">Peribacillus simplex</name>
    <dbReference type="NCBI Taxonomy" id="1478"/>
    <lineage>
        <taxon>Bacteria</taxon>
        <taxon>Bacillati</taxon>
        <taxon>Bacillota</taxon>
        <taxon>Bacilli</taxon>
        <taxon>Bacillales</taxon>
        <taxon>Bacillaceae</taxon>
        <taxon>Peribacillus</taxon>
    </lineage>
</organism>
<dbReference type="AlphaFoldDB" id="A0A9X8R9L3"/>
<name>A0A9X8R9L3_9BACI</name>
<sequence length="57" mass="6516">MSRYRLFHILIVLAFMPCLLYSLMVRTPQGVIVTFFAAIIGIGLMLLNVSINKYPKK</sequence>
<protein>
    <submittedName>
        <fullName evidence="2">Uncharacterized protein</fullName>
    </submittedName>
</protein>
<dbReference type="Proteomes" id="UP000185829">
    <property type="component" value="Unassembled WGS sequence"/>
</dbReference>
<proteinExistence type="predicted"/>
<evidence type="ECO:0000256" key="1">
    <source>
        <dbReference type="SAM" id="Phobius"/>
    </source>
</evidence>
<keyword evidence="1" id="KW-1133">Transmembrane helix</keyword>
<feature type="transmembrane region" description="Helical" evidence="1">
    <location>
        <begin position="7"/>
        <end position="24"/>
    </location>
</feature>
<feature type="transmembrane region" description="Helical" evidence="1">
    <location>
        <begin position="30"/>
        <end position="51"/>
    </location>
</feature>
<comment type="caution">
    <text evidence="2">The sequence shown here is derived from an EMBL/GenBank/DDBJ whole genome shotgun (WGS) entry which is preliminary data.</text>
</comment>
<gene>
    <name evidence="2" type="ORF">SAMN05878482_103482</name>
</gene>
<reference evidence="2 3" key="1">
    <citation type="submission" date="2017-01" db="EMBL/GenBank/DDBJ databases">
        <authorList>
            <person name="Varghese N."/>
            <person name="Submissions S."/>
        </authorList>
    </citation>
    <scope>NUCLEOTIDE SEQUENCE [LARGE SCALE GENOMIC DNA]</scope>
    <source>
        <strain evidence="2 3">RUG2-6</strain>
    </source>
</reference>
<evidence type="ECO:0000313" key="2">
    <source>
        <dbReference type="EMBL" id="SIR38067.1"/>
    </source>
</evidence>
<keyword evidence="1" id="KW-0812">Transmembrane</keyword>
<dbReference type="EMBL" id="FTMX01000003">
    <property type="protein sequence ID" value="SIR38067.1"/>
    <property type="molecule type" value="Genomic_DNA"/>
</dbReference>